<gene>
    <name evidence="3" type="ordered locus">Lbys_2877</name>
</gene>
<dbReference type="PANTHER" id="PTHR30344">
    <property type="entry name" value="6-PHOSPHOGLUCONOLACTONASE-RELATED"/>
    <property type="match status" value="1"/>
</dbReference>
<dbReference type="PANTHER" id="PTHR30344:SF1">
    <property type="entry name" value="6-PHOSPHOGLUCONOLACTONASE"/>
    <property type="match status" value="1"/>
</dbReference>
<dbReference type="Gene3D" id="2.130.10.10">
    <property type="entry name" value="YVTN repeat-like/Quinoprotein amine dehydrogenase"/>
    <property type="match status" value="1"/>
</dbReference>
<dbReference type="SUPFAM" id="SSF51004">
    <property type="entry name" value="C-terminal (heme d1) domain of cytochrome cd1-nitrite reductase"/>
    <property type="match status" value="1"/>
</dbReference>
<dbReference type="EMBL" id="CP002305">
    <property type="protein sequence ID" value="ADQ18539.1"/>
    <property type="molecule type" value="Genomic_DNA"/>
</dbReference>
<dbReference type="Proteomes" id="UP000007435">
    <property type="component" value="Chromosome"/>
</dbReference>
<dbReference type="STRING" id="649349.Lbys_2877"/>
<evidence type="ECO:0000313" key="3">
    <source>
        <dbReference type="EMBL" id="ADQ18539.1"/>
    </source>
</evidence>
<dbReference type="KEGG" id="lby:Lbys_2877"/>
<dbReference type="GO" id="GO:0006006">
    <property type="term" value="P:glucose metabolic process"/>
    <property type="evidence" value="ECO:0007669"/>
    <property type="project" value="UniProtKB-KW"/>
</dbReference>
<reference evidence="3 4" key="2">
    <citation type="journal article" date="2011" name="Stand. Genomic Sci.">
        <title>Complete genome sequence of Leadbetterella byssophila type strain (4M15).</title>
        <authorList>
            <person name="Abt B."/>
            <person name="Teshima H."/>
            <person name="Lucas S."/>
            <person name="Lapidus A."/>
            <person name="Del Rio T.G."/>
            <person name="Nolan M."/>
            <person name="Tice H."/>
            <person name="Cheng J.F."/>
            <person name="Pitluck S."/>
            <person name="Liolios K."/>
            <person name="Pagani I."/>
            <person name="Ivanova N."/>
            <person name="Mavromatis K."/>
            <person name="Pati A."/>
            <person name="Tapia R."/>
            <person name="Han C."/>
            <person name="Goodwin L."/>
            <person name="Chen A."/>
            <person name="Palaniappan K."/>
            <person name="Land M."/>
            <person name="Hauser L."/>
            <person name="Chang Y.J."/>
            <person name="Jeffries C.D."/>
            <person name="Rohde M."/>
            <person name="Goker M."/>
            <person name="Tindall B.J."/>
            <person name="Detter J.C."/>
            <person name="Woyke T."/>
            <person name="Bristow J."/>
            <person name="Eisen J.A."/>
            <person name="Markowitz V."/>
            <person name="Hugenholtz P."/>
            <person name="Klenk H.P."/>
            <person name="Kyrpides N.C."/>
        </authorList>
    </citation>
    <scope>NUCLEOTIDE SEQUENCE [LARGE SCALE GENOMIC DNA]</scope>
    <source>
        <strain evidence="4">DSM 17132 / JCM 16389 / KACC 11308 / NBRC 106382 / 4M15</strain>
    </source>
</reference>
<organism evidence="3 4">
    <name type="scientific">Leadbetterella byssophila (strain DSM 17132 / JCM 16389 / KACC 11308 / NBRC 106382 / 4M15)</name>
    <dbReference type="NCBI Taxonomy" id="649349"/>
    <lineage>
        <taxon>Bacteria</taxon>
        <taxon>Pseudomonadati</taxon>
        <taxon>Bacteroidota</taxon>
        <taxon>Cytophagia</taxon>
        <taxon>Cytophagales</taxon>
        <taxon>Leadbetterellaceae</taxon>
        <taxon>Leadbetterella</taxon>
    </lineage>
</organism>
<keyword evidence="4" id="KW-1185">Reference proteome</keyword>
<dbReference type="OrthoDB" id="9790815at2"/>
<proteinExistence type="inferred from homology"/>
<keyword evidence="2" id="KW-0313">Glucose metabolism</keyword>
<reference key="1">
    <citation type="submission" date="2010-11" db="EMBL/GenBank/DDBJ databases">
        <title>The complete genome of Leadbetterella byssophila DSM 17132.</title>
        <authorList>
            <consortium name="US DOE Joint Genome Institute (JGI-PGF)"/>
            <person name="Lucas S."/>
            <person name="Copeland A."/>
            <person name="Lapidus A."/>
            <person name="Glavina del Rio T."/>
            <person name="Dalin E."/>
            <person name="Tice H."/>
            <person name="Bruce D."/>
            <person name="Goodwin L."/>
            <person name="Pitluck S."/>
            <person name="Kyrpides N."/>
            <person name="Mavromatis K."/>
            <person name="Ivanova N."/>
            <person name="Teshima H."/>
            <person name="Brettin T."/>
            <person name="Detter J.C."/>
            <person name="Han C."/>
            <person name="Tapia R."/>
            <person name="Land M."/>
            <person name="Hauser L."/>
            <person name="Markowitz V."/>
            <person name="Cheng J.-F."/>
            <person name="Hugenholtz P."/>
            <person name="Woyke T."/>
            <person name="Wu D."/>
            <person name="Tindall B."/>
            <person name="Pomrenke H.G."/>
            <person name="Brambilla E."/>
            <person name="Klenk H.-P."/>
            <person name="Eisen J.A."/>
        </authorList>
    </citation>
    <scope>NUCLEOTIDE SEQUENCE [LARGE SCALE GENOMIC DNA]</scope>
    <source>
        <strain>DSM 17132</strain>
    </source>
</reference>
<dbReference type="GO" id="GO:0017057">
    <property type="term" value="F:6-phosphogluconolactonase activity"/>
    <property type="evidence" value="ECO:0007669"/>
    <property type="project" value="TreeGrafter"/>
</dbReference>
<dbReference type="InterPro" id="IPR015943">
    <property type="entry name" value="WD40/YVTN_repeat-like_dom_sf"/>
</dbReference>
<dbReference type="AlphaFoldDB" id="E4RS07"/>
<keyword evidence="2" id="KW-0119">Carbohydrate metabolism</keyword>
<evidence type="ECO:0000256" key="2">
    <source>
        <dbReference type="ARBA" id="ARBA00022526"/>
    </source>
</evidence>
<name>E4RS07_LEAB4</name>
<dbReference type="InterPro" id="IPR011048">
    <property type="entry name" value="Haem_d1_sf"/>
</dbReference>
<protein>
    <submittedName>
        <fullName evidence="3">6-phosphogluconolactonase</fullName>
    </submittedName>
</protein>
<dbReference type="RefSeq" id="WP_013409571.1">
    <property type="nucleotide sequence ID" value="NC_014655.1"/>
</dbReference>
<dbReference type="eggNOG" id="COG2706">
    <property type="taxonomic scope" value="Bacteria"/>
</dbReference>
<evidence type="ECO:0000313" key="4">
    <source>
        <dbReference type="Proteomes" id="UP000007435"/>
    </source>
</evidence>
<dbReference type="HOGENOM" id="CLU_038716_3_0_10"/>
<dbReference type="InterPro" id="IPR050282">
    <property type="entry name" value="Cycloisomerase_2"/>
</dbReference>
<dbReference type="InterPro" id="IPR019405">
    <property type="entry name" value="Lactonase_7-beta_prop"/>
</dbReference>
<dbReference type="Pfam" id="PF10282">
    <property type="entry name" value="Lactonase"/>
    <property type="match status" value="1"/>
</dbReference>
<sequence>MTTFILSLFTLFLNPPEKRYKILVGTYTDSGSEGIYLFSLAGNMNQQSLLAKTNGVPNPSFLAYEKGKVFAVNELEDGKIQSYALKNNKFEFISEQSTNGAYPCHLSYAEGQVFVANYGEGSFLAYKVNETGAISLPHFVYQNKGTGPVTDRQEKAHMHSVTVHGKELWAADLGTDEVLVYSIPEIKEVKKIKMTPGSGPRHITFHKSLPLAYVINELNNTITVVNTKTYQSVQEISTLPKGFSGTSFCADIHFSPDQKYLYGSNRYSDGLARFKVDAKTGLLSFEEVQSVEGKVPRNFAISPDGKWILVANQDSNDIVIFERNTKTGKIKFTGNTISIPKPVFVKFIEE</sequence>
<evidence type="ECO:0000256" key="1">
    <source>
        <dbReference type="ARBA" id="ARBA00005564"/>
    </source>
</evidence>
<comment type="similarity">
    <text evidence="1">Belongs to the cycloisomerase 2 family.</text>
</comment>
<accession>E4RS07</accession>